<organism evidence="2 3">
    <name type="scientific">Methylobacterium frigidaeris</name>
    <dbReference type="NCBI Taxonomy" id="2038277"/>
    <lineage>
        <taxon>Bacteria</taxon>
        <taxon>Pseudomonadati</taxon>
        <taxon>Pseudomonadota</taxon>
        <taxon>Alphaproteobacteria</taxon>
        <taxon>Hyphomicrobiales</taxon>
        <taxon>Methylobacteriaceae</taxon>
        <taxon>Methylobacterium</taxon>
    </lineage>
</organism>
<dbReference type="Gene3D" id="2.40.50.230">
    <property type="entry name" value="Gp5 N-terminal domain"/>
    <property type="match status" value="1"/>
</dbReference>
<dbReference type="SUPFAM" id="SSF69255">
    <property type="entry name" value="gp5 N-terminal domain-like"/>
    <property type="match status" value="1"/>
</dbReference>
<name>A0AA37M6H2_9HYPH</name>
<evidence type="ECO:0000313" key="3">
    <source>
        <dbReference type="Proteomes" id="UP001055286"/>
    </source>
</evidence>
<feature type="domain" description="Gp5/Type VI secretion system Vgr protein OB-fold" evidence="1">
    <location>
        <begin position="24"/>
        <end position="95"/>
    </location>
</feature>
<dbReference type="InterPro" id="IPR006531">
    <property type="entry name" value="Gp5/Vgr_OB"/>
</dbReference>
<reference evidence="2" key="2">
    <citation type="submission" date="2021-08" db="EMBL/GenBank/DDBJ databases">
        <authorList>
            <person name="Tani A."/>
            <person name="Ola A."/>
            <person name="Ogura Y."/>
            <person name="Katsura K."/>
            <person name="Hayashi T."/>
        </authorList>
    </citation>
    <scope>NUCLEOTIDE SEQUENCE</scope>
    <source>
        <strain evidence="2">JCM 32048</strain>
    </source>
</reference>
<dbReference type="InterPro" id="IPR037026">
    <property type="entry name" value="Vgr_OB-fold_dom_sf"/>
</dbReference>
<accession>A0AA37M6H2</accession>
<dbReference type="EMBL" id="BPQJ01000024">
    <property type="protein sequence ID" value="GJD64342.1"/>
    <property type="molecule type" value="Genomic_DNA"/>
</dbReference>
<sequence length="220" mass="22695">MSQSVRQLAGVADGPLPDEFAIAPGVVTNNVDMIAEGRVQVHIASAPGIDPWARLSSVGGGSGRGFYWVPQLHDEVLVAFAQNDPNSAYVLGGLWSTLSRPPSLVPVEAPTKRVIKTGVAAGIGHEIEFDDALQSVSITTSTMQKLTLDPLAITLSNLAGTLKISLDNTTQSISIQAVNSIDLKATEISLTGASVAIKAGSVSVTSAGPCTVTGLPIKLN</sequence>
<reference evidence="2" key="1">
    <citation type="journal article" date="2016" name="Front. Microbiol.">
        <title>Genome Sequence of the Piezophilic, Mesophilic Sulfate-Reducing Bacterium Desulfovibrio indicus J2T.</title>
        <authorList>
            <person name="Cao J."/>
            <person name="Maignien L."/>
            <person name="Shao Z."/>
            <person name="Alain K."/>
            <person name="Jebbar M."/>
        </authorList>
    </citation>
    <scope>NUCLEOTIDE SEQUENCE</scope>
    <source>
        <strain evidence="2">JCM 32048</strain>
    </source>
</reference>
<dbReference type="AlphaFoldDB" id="A0AA37M6H2"/>
<protein>
    <submittedName>
        <fullName evidence="2">Actin cross-linking toxin VgrG1</fullName>
    </submittedName>
</protein>
<dbReference type="Proteomes" id="UP001055286">
    <property type="component" value="Unassembled WGS sequence"/>
</dbReference>
<dbReference type="Pfam" id="PF04717">
    <property type="entry name" value="Phage_base_V"/>
    <property type="match status" value="1"/>
</dbReference>
<proteinExistence type="predicted"/>
<comment type="caution">
    <text evidence="2">The sequence shown here is derived from an EMBL/GenBank/DDBJ whole genome shotgun (WGS) entry which is preliminary data.</text>
</comment>
<gene>
    <name evidence="2" type="primary">vgrG1</name>
    <name evidence="2" type="ORF">MPEAHAMD_4523</name>
</gene>
<keyword evidence="3" id="KW-1185">Reference proteome</keyword>
<evidence type="ECO:0000313" key="2">
    <source>
        <dbReference type="EMBL" id="GJD64342.1"/>
    </source>
</evidence>
<dbReference type="RefSeq" id="WP_238192465.1">
    <property type="nucleotide sequence ID" value="NZ_BPQJ01000024.1"/>
</dbReference>
<evidence type="ECO:0000259" key="1">
    <source>
        <dbReference type="Pfam" id="PF04717"/>
    </source>
</evidence>